<dbReference type="InterPro" id="IPR013320">
    <property type="entry name" value="ConA-like_dom_sf"/>
</dbReference>
<dbReference type="AlphaFoldDB" id="A0AA88XVN9"/>
<proteinExistence type="predicted"/>
<keyword evidence="6" id="KW-1185">Reference proteome</keyword>
<feature type="domain" description="Laminin G" evidence="3">
    <location>
        <begin position="3"/>
        <end position="188"/>
    </location>
</feature>
<dbReference type="Gene3D" id="2.10.25.10">
    <property type="entry name" value="Laminin"/>
    <property type="match status" value="1"/>
</dbReference>
<gene>
    <name evidence="5" type="ORF">FSP39_006792</name>
</gene>
<dbReference type="InterPro" id="IPR050372">
    <property type="entry name" value="Neurexin-related_CASP"/>
</dbReference>
<feature type="domain" description="Laminin G" evidence="3">
    <location>
        <begin position="369"/>
        <end position="550"/>
    </location>
</feature>
<feature type="domain" description="Laminin G" evidence="3">
    <location>
        <begin position="568"/>
        <end position="739"/>
    </location>
</feature>
<dbReference type="SUPFAM" id="SSF49899">
    <property type="entry name" value="Concanavalin A-like lectins/glucanases"/>
    <property type="match status" value="5"/>
</dbReference>
<evidence type="ECO:0000313" key="6">
    <source>
        <dbReference type="Proteomes" id="UP001186944"/>
    </source>
</evidence>
<dbReference type="SMART" id="SM00282">
    <property type="entry name" value="LamG"/>
    <property type="match status" value="4"/>
</dbReference>
<evidence type="ECO:0000256" key="2">
    <source>
        <dbReference type="PROSITE-ProRule" id="PRU00076"/>
    </source>
</evidence>
<reference evidence="5" key="1">
    <citation type="submission" date="2019-08" db="EMBL/GenBank/DDBJ databases">
        <title>The improved chromosome-level genome for the pearl oyster Pinctada fucata martensii using PacBio sequencing and Hi-C.</title>
        <authorList>
            <person name="Zheng Z."/>
        </authorList>
    </citation>
    <scope>NUCLEOTIDE SEQUENCE</scope>
    <source>
        <strain evidence="5">ZZ-2019</strain>
        <tissue evidence="5">Adductor muscle</tissue>
    </source>
</reference>
<dbReference type="Gene3D" id="2.60.120.200">
    <property type="match status" value="5"/>
</dbReference>
<protein>
    <submittedName>
        <fullName evidence="5">Uncharacterized protein</fullName>
    </submittedName>
</protein>
<feature type="domain" description="EGF-like" evidence="4">
    <location>
        <begin position="184"/>
        <end position="224"/>
    </location>
</feature>
<sequence>MEAFYMKGTSESYAKYPPWQPCLNGSFELEFKTSQPSGLIMYTDDKGYYDFFELKLLRGSMQLILSLGTEKMRFLIERSLNDSHWHKVSINRSGRNVTLTVDNIPFPREYHSQDQEFGVAGDNSDVFIGGIPLSYRQKRDELTLKTVFQEPHYKGFIRNLLVSDCGRPKYRPPRLDSYDVLDDGMDKCLDPDTNPCQHGGICLTKDQHVQCDCSYTQFEGEFCEKESFQSEVTFHGVQYFFYDLSAGQDMHSTTRDKVDFYFRTQQKTGFLFYTGEMSDYIILALRNGWIVGVVNLGSEDAHLEINRPGYRFDDNQWHHLVLYRNTREIKYTANDVELDLTKMAADGADHMTIQGDITFDKCKEMVESQPITFTTSESFIRLPHWEVDHLGGTLTFSFQTNEQNGVIMYNSRVKNSDFFAFELWDGYLWFIIDLGSGPTKKRVTQNKVNDGVQHQVILEHLSNSGYIMLDGSRVEYLVSGQSLNLNLEGELYIGGVGDNKQKLPKDLWSGMLGYGYVGCLQDLTLNREKIDLLTVGQEDYEVGYFGHLPCDGATMFGSAMLQWRFAATLEFDGAQYMKVTLPDESQSEAEDISIRFKTTRSNGLIFVTSSDRTSDKMELYLEEGIVQLDVNINNQRQKFRQKQMSLSRTQVLNDGEWHTVKILRRGERIGFYLDNYSHQENHQPRDPQSLDLGQMSQDGNTMGRLTGFVGSMQQLVFNGNHYFEMADDEKTNKNIELTARFESDQPVFRDAVTFRSTDSYVILLQLNARLQFSIYFKFKTAEPDGLMLFNGGKGQDFIALELQSGYLHFIYNMGDGAERIVVNYYRPP</sequence>
<dbReference type="GO" id="GO:0016020">
    <property type="term" value="C:membrane"/>
    <property type="evidence" value="ECO:0007669"/>
    <property type="project" value="UniProtKB-SubCell"/>
</dbReference>
<dbReference type="Pfam" id="PF02210">
    <property type="entry name" value="Laminin_G_2"/>
    <property type="match status" value="5"/>
</dbReference>
<feature type="domain" description="Laminin G" evidence="3">
    <location>
        <begin position="750"/>
        <end position="828"/>
    </location>
</feature>
<dbReference type="EMBL" id="VSWD01000009">
    <property type="protein sequence ID" value="KAK3092743.1"/>
    <property type="molecule type" value="Genomic_DNA"/>
</dbReference>
<dbReference type="PROSITE" id="PS50025">
    <property type="entry name" value="LAM_G_DOMAIN"/>
    <property type="match status" value="4"/>
</dbReference>
<dbReference type="PROSITE" id="PS50026">
    <property type="entry name" value="EGF_3"/>
    <property type="match status" value="1"/>
</dbReference>
<dbReference type="InterPro" id="IPR001791">
    <property type="entry name" value="Laminin_G"/>
</dbReference>
<dbReference type="PANTHER" id="PTHR15036">
    <property type="entry name" value="PIKACHURIN-LIKE PROTEIN"/>
    <property type="match status" value="1"/>
</dbReference>
<dbReference type="CDD" id="cd00054">
    <property type="entry name" value="EGF_CA"/>
    <property type="match status" value="1"/>
</dbReference>
<evidence type="ECO:0000259" key="4">
    <source>
        <dbReference type="PROSITE" id="PS50026"/>
    </source>
</evidence>
<dbReference type="PANTHER" id="PTHR15036:SF89">
    <property type="entry name" value="NEUREXIN 1, ISOFORM F"/>
    <property type="match status" value="1"/>
</dbReference>
<evidence type="ECO:0000313" key="5">
    <source>
        <dbReference type="EMBL" id="KAK3092743.1"/>
    </source>
</evidence>
<accession>A0AA88XVN9</accession>
<dbReference type="Proteomes" id="UP001186944">
    <property type="component" value="Unassembled WGS sequence"/>
</dbReference>
<dbReference type="CDD" id="cd00110">
    <property type="entry name" value="LamG"/>
    <property type="match status" value="5"/>
</dbReference>
<dbReference type="InterPro" id="IPR000742">
    <property type="entry name" value="EGF"/>
</dbReference>
<comment type="caution">
    <text evidence="2">Lacks conserved residue(s) required for the propagation of feature annotation.</text>
</comment>
<organism evidence="5 6">
    <name type="scientific">Pinctada imbricata</name>
    <name type="common">Atlantic pearl-oyster</name>
    <name type="synonym">Pinctada martensii</name>
    <dbReference type="NCBI Taxonomy" id="66713"/>
    <lineage>
        <taxon>Eukaryota</taxon>
        <taxon>Metazoa</taxon>
        <taxon>Spiralia</taxon>
        <taxon>Lophotrochozoa</taxon>
        <taxon>Mollusca</taxon>
        <taxon>Bivalvia</taxon>
        <taxon>Autobranchia</taxon>
        <taxon>Pteriomorphia</taxon>
        <taxon>Pterioida</taxon>
        <taxon>Pterioidea</taxon>
        <taxon>Pteriidae</taxon>
        <taxon>Pinctada</taxon>
    </lineage>
</organism>
<evidence type="ECO:0000259" key="3">
    <source>
        <dbReference type="PROSITE" id="PS50025"/>
    </source>
</evidence>
<comment type="caution">
    <text evidence="5">The sequence shown here is derived from an EMBL/GenBank/DDBJ whole genome shotgun (WGS) entry which is preliminary data.</text>
</comment>
<evidence type="ECO:0000256" key="1">
    <source>
        <dbReference type="ARBA" id="ARBA00023157"/>
    </source>
</evidence>
<keyword evidence="1" id="KW-1015">Disulfide bond</keyword>
<keyword evidence="2" id="KW-0245">EGF-like domain</keyword>
<name>A0AA88XVN9_PINIB</name>